<dbReference type="GO" id="GO:0016757">
    <property type="term" value="F:glycosyltransferase activity"/>
    <property type="evidence" value="ECO:0007669"/>
    <property type="project" value="TreeGrafter"/>
</dbReference>
<proteinExistence type="predicted"/>
<dbReference type="Gene3D" id="3.40.50.2000">
    <property type="entry name" value="Glycogen Phosphorylase B"/>
    <property type="match status" value="2"/>
</dbReference>
<gene>
    <name evidence="1" type="ORF">LPC04_09110</name>
</gene>
<dbReference type="EMBL" id="JAJLJH010000001">
    <property type="protein sequence ID" value="MCK9685864.1"/>
    <property type="molecule type" value="Genomic_DNA"/>
</dbReference>
<dbReference type="PANTHER" id="PTHR45947:SF15">
    <property type="entry name" value="TEICHURONIC ACID BIOSYNTHESIS GLYCOSYLTRANSFERASE TUAC-RELATED"/>
    <property type="match status" value="1"/>
</dbReference>
<reference evidence="1" key="1">
    <citation type="submission" date="2021-11" db="EMBL/GenBank/DDBJ databases">
        <title>BS-T2-15 a new species belonging to the Comamonadaceae family isolated from the soil of a French oak forest.</title>
        <authorList>
            <person name="Mieszkin S."/>
            <person name="Alain K."/>
        </authorList>
    </citation>
    <scope>NUCLEOTIDE SEQUENCE</scope>
    <source>
        <strain evidence="1">BS-T2-15</strain>
    </source>
</reference>
<name>A0A9X2C1K3_9BURK</name>
<dbReference type="InterPro" id="IPR050194">
    <property type="entry name" value="Glycosyltransferase_grp1"/>
</dbReference>
<dbReference type="Pfam" id="PF13692">
    <property type="entry name" value="Glyco_trans_1_4"/>
    <property type="match status" value="1"/>
</dbReference>
<evidence type="ECO:0000313" key="1">
    <source>
        <dbReference type="EMBL" id="MCK9685864.1"/>
    </source>
</evidence>
<keyword evidence="2" id="KW-1185">Reference proteome</keyword>
<dbReference type="CDD" id="cd03801">
    <property type="entry name" value="GT4_PimA-like"/>
    <property type="match status" value="1"/>
</dbReference>
<protein>
    <submittedName>
        <fullName evidence="1">Glycosyltransferase family 4 protein</fullName>
    </submittedName>
</protein>
<dbReference type="PANTHER" id="PTHR45947">
    <property type="entry name" value="SULFOQUINOVOSYL TRANSFERASE SQD2"/>
    <property type="match status" value="1"/>
</dbReference>
<evidence type="ECO:0000313" key="2">
    <source>
        <dbReference type="Proteomes" id="UP001139353"/>
    </source>
</evidence>
<dbReference type="AlphaFoldDB" id="A0A9X2C1K3"/>
<dbReference type="Proteomes" id="UP001139353">
    <property type="component" value="Unassembled WGS sequence"/>
</dbReference>
<accession>A0A9X2C1K3</accession>
<organism evidence="1 2">
    <name type="scientific">Scleromatobacter humisilvae</name>
    <dbReference type="NCBI Taxonomy" id="2897159"/>
    <lineage>
        <taxon>Bacteria</taxon>
        <taxon>Pseudomonadati</taxon>
        <taxon>Pseudomonadota</taxon>
        <taxon>Betaproteobacteria</taxon>
        <taxon>Burkholderiales</taxon>
        <taxon>Sphaerotilaceae</taxon>
        <taxon>Scleromatobacter</taxon>
    </lineage>
</organism>
<comment type="caution">
    <text evidence="1">The sequence shown here is derived from an EMBL/GenBank/DDBJ whole genome shotgun (WGS) entry which is preliminary data.</text>
</comment>
<dbReference type="SUPFAM" id="SSF53756">
    <property type="entry name" value="UDP-Glycosyltransferase/glycogen phosphorylase"/>
    <property type="match status" value="1"/>
</dbReference>
<sequence length="412" mass="44795">MNAPMSARVAYFVNQYPKVSHTFIRREIAALERQGVHVERLALRGWDAEVKDAQDVAERERTRYVLQGSLARLALEGVGRLLSRPVRAWSALRLAWRMSKRAERSLPFHLIYLLEACRVATWLERSGAQHVHAHFGTNSTEVVMLAHALGGPGYSFTAHGPEEFDKPEFLGMARKIEHAAFAVAISSFGRSQLCRWVPAAQWPKIRVVHCGLEPGFFAAPADIRPALVPRLVCVGRLCEQKGQLLLVAATAILARRGVAIELVLAGDGEMRTDIEAAIAAAGLQAQVRITGWIGSEQVRDELLAARALVLPSFAEGLPVVIMEAMAIGRPVISTYVAGIPELVRDGVDGWLVPAGDVDALADAMQACLGTPPARLEAMGRSAHGRVQARHAIDVEAGRLRGMFEAAIAESAR</sequence>